<feature type="compositionally biased region" description="Polar residues" evidence="1">
    <location>
        <begin position="27"/>
        <end position="100"/>
    </location>
</feature>
<evidence type="ECO:0000313" key="2">
    <source>
        <dbReference type="EMBL" id="EGT45633.1"/>
    </source>
</evidence>
<feature type="region of interest" description="Disordered" evidence="1">
    <location>
        <begin position="142"/>
        <end position="164"/>
    </location>
</feature>
<dbReference type="AlphaFoldDB" id="G0MC12"/>
<sequence>MEQTCSNTPKKLNDQGFSQKSRKIQNRPKQFNNQGSSQKCQKIQNRSFDYTPKQINNQGSSQKSQKIQNRSFDNTNNRFNNQGASQKSIKSSRIPTNQIPRADRSTWNMNQVKPTTPMALAPNYCVYDVSELSAAQRRLPPTFGSTRAPSPNVGNRNLNQSSQRYPKPVVYPFAGAPIGAVPSVPAQIRPPQTSAPSATNTKIPGLDTNQSSQRFPKPVVNSFASVPTGAAPSVPAPVRPSALQAKQWPQTAPTNSKIHGFDTIQNNQTYPETVALDSSTAGPPAQQSLQTRAAPTTTTTITIYGKKVDKSQSSQKLSQPVIPPMAEARAPQTASAPTVVASLASSAPVGAAPGAPAPVVLPASTTPAQVSPQTAPTTNTKIVIFGKTADGKNTIQMTIDMQIVAGEALAGSDKPIQVIPQKILIAGKEFTLDGFSKRGDAPPK</sequence>
<gene>
    <name evidence="2" type="ORF">CAEBREN_28790</name>
</gene>
<protein>
    <submittedName>
        <fullName evidence="2">Uncharacterized protein</fullName>
    </submittedName>
</protein>
<reference evidence="3" key="1">
    <citation type="submission" date="2011-07" db="EMBL/GenBank/DDBJ databases">
        <authorList>
            <consortium name="Caenorhabditis brenneri Sequencing and Analysis Consortium"/>
            <person name="Wilson R.K."/>
        </authorList>
    </citation>
    <scope>NUCLEOTIDE SEQUENCE [LARGE SCALE GENOMIC DNA]</scope>
    <source>
        <strain evidence="3">PB2801</strain>
    </source>
</reference>
<name>G0MC12_CAEBE</name>
<dbReference type="OrthoDB" id="5843289at2759"/>
<feature type="region of interest" description="Disordered" evidence="1">
    <location>
        <begin position="229"/>
        <end position="261"/>
    </location>
</feature>
<dbReference type="STRING" id="135651.G0MC12"/>
<dbReference type="Proteomes" id="UP000008068">
    <property type="component" value="Unassembled WGS sequence"/>
</dbReference>
<keyword evidence="3" id="KW-1185">Reference proteome</keyword>
<feature type="compositionally biased region" description="Polar residues" evidence="1">
    <location>
        <begin position="1"/>
        <end position="19"/>
    </location>
</feature>
<accession>G0MC12</accession>
<feature type="region of interest" description="Disordered" evidence="1">
    <location>
        <begin position="1"/>
        <end position="100"/>
    </location>
</feature>
<feature type="compositionally biased region" description="Polar residues" evidence="1">
    <location>
        <begin position="190"/>
        <end position="214"/>
    </location>
</feature>
<feature type="compositionally biased region" description="Polar residues" evidence="1">
    <location>
        <begin position="143"/>
        <end position="164"/>
    </location>
</feature>
<organism evidence="3">
    <name type="scientific">Caenorhabditis brenneri</name>
    <name type="common">Nematode worm</name>
    <dbReference type="NCBI Taxonomy" id="135651"/>
    <lineage>
        <taxon>Eukaryota</taxon>
        <taxon>Metazoa</taxon>
        <taxon>Ecdysozoa</taxon>
        <taxon>Nematoda</taxon>
        <taxon>Chromadorea</taxon>
        <taxon>Rhabditida</taxon>
        <taxon>Rhabditina</taxon>
        <taxon>Rhabditomorpha</taxon>
        <taxon>Rhabditoidea</taxon>
        <taxon>Rhabditidae</taxon>
        <taxon>Peloderinae</taxon>
        <taxon>Caenorhabditis</taxon>
    </lineage>
</organism>
<feature type="region of interest" description="Disordered" evidence="1">
    <location>
        <begin position="184"/>
        <end position="215"/>
    </location>
</feature>
<dbReference type="EMBL" id="GL379789">
    <property type="protein sequence ID" value="EGT45633.1"/>
    <property type="molecule type" value="Genomic_DNA"/>
</dbReference>
<evidence type="ECO:0000256" key="1">
    <source>
        <dbReference type="SAM" id="MobiDB-lite"/>
    </source>
</evidence>
<proteinExistence type="predicted"/>
<evidence type="ECO:0000313" key="3">
    <source>
        <dbReference type="Proteomes" id="UP000008068"/>
    </source>
</evidence>
<dbReference type="InParanoid" id="G0MC12"/>
<dbReference type="HOGENOM" id="CLU_617100_0_0_1"/>
<feature type="compositionally biased region" description="Polar residues" evidence="1">
    <location>
        <begin position="247"/>
        <end position="261"/>
    </location>
</feature>